<proteinExistence type="predicted"/>
<accession>X0S940</accession>
<reference evidence="1" key="1">
    <citation type="journal article" date="2014" name="Front. Microbiol.">
        <title>High frequency of phylogenetically diverse reductive dehalogenase-homologous genes in deep subseafloor sedimentary metagenomes.</title>
        <authorList>
            <person name="Kawai M."/>
            <person name="Futagami T."/>
            <person name="Toyoda A."/>
            <person name="Takaki Y."/>
            <person name="Nishi S."/>
            <person name="Hori S."/>
            <person name="Arai W."/>
            <person name="Tsubouchi T."/>
            <person name="Morono Y."/>
            <person name="Uchiyama I."/>
            <person name="Ito T."/>
            <person name="Fujiyama A."/>
            <person name="Inagaki F."/>
            <person name="Takami H."/>
        </authorList>
    </citation>
    <scope>NUCLEOTIDE SEQUENCE</scope>
    <source>
        <strain evidence="1">Expedition CK06-06</strain>
    </source>
</reference>
<evidence type="ECO:0000313" key="1">
    <source>
        <dbReference type="EMBL" id="GAF77543.1"/>
    </source>
</evidence>
<sequence>MSSSKKFRTCSIIFLLLISSISILIIPEKAVAEEDPLGYSDLFEEFKLLLEFLPEIFQPHPYRFLAEYYYTGEEPLEIDGDMVFDLYFSSTILTQSEFLDYRDSINVSVYSVAVGDSLDFEAEKLENANATLTLTPELSDETIQKCSVTLEDVNHTLNDGDTLIFSIEITQSQKPIGKFFEKRYERKIKARLEKLALRMNQSSNPEIVSIGDFVQLMLDSVEDLGISGEDVADLINTISSSSFVYGSETYPSSVFIPLNSDENVTLYFNNSIGFNDPLTLGQVKTANEEISYNTSYSMWPPIESSSEGGFEEESEGMSWF</sequence>
<name>X0S940_9ZZZZ</name>
<protein>
    <submittedName>
        <fullName evidence="1">Uncharacterized protein</fullName>
    </submittedName>
</protein>
<gene>
    <name evidence="1" type="ORF">S01H1_13646</name>
</gene>
<dbReference type="AlphaFoldDB" id="X0S940"/>
<feature type="non-terminal residue" evidence="1">
    <location>
        <position position="320"/>
    </location>
</feature>
<organism evidence="1">
    <name type="scientific">marine sediment metagenome</name>
    <dbReference type="NCBI Taxonomy" id="412755"/>
    <lineage>
        <taxon>unclassified sequences</taxon>
        <taxon>metagenomes</taxon>
        <taxon>ecological metagenomes</taxon>
    </lineage>
</organism>
<dbReference type="EMBL" id="BARS01007049">
    <property type="protein sequence ID" value="GAF77543.1"/>
    <property type="molecule type" value="Genomic_DNA"/>
</dbReference>
<comment type="caution">
    <text evidence="1">The sequence shown here is derived from an EMBL/GenBank/DDBJ whole genome shotgun (WGS) entry which is preliminary data.</text>
</comment>